<accession>A0A0B5J7G4</accession>
<organism evidence="2 3">
    <name type="scientific">Pandoravirus inopinatum</name>
    <dbReference type="NCBI Taxonomy" id="1605721"/>
    <lineage>
        <taxon>Viruses</taxon>
        <taxon>Pandoravirus</taxon>
    </lineage>
</organism>
<evidence type="ECO:0000313" key="3">
    <source>
        <dbReference type="Proteomes" id="UP000202511"/>
    </source>
</evidence>
<sequence length="131" mass="15299">MCCNGRKRIWHTTHFKVVSARSYGSWSLLRRLFFFVRSFVHRREHRLWVCAKGCWRRAKACDGVATVTPVRVLFCEPDIFGAFFGKKENMRGLQPRKQKAGDRDTRPKQAMKKQSLCGHKGIATIVRRHHA</sequence>
<reference evidence="2 3" key="1">
    <citation type="journal article" date="2015" name="Parasitol. Res.">
        <title>Viruses in close associations with free-living amoebae.</title>
        <authorList>
            <person name="Scheid P."/>
        </authorList>
    </citation>
    <scope>NUCLEOTIDE SEQUENCE [LARGE SCALE GENOMIC DNA]</scope>
    <source>
        <strain evidence="2">KlaHel</strain>
    </source>
</reference>
<evidence type="ECO:0000313" key="2">
    <source>
        <dbReference type="EMBL" id="AJF97820.1"/>
    </source>
</evidence>
<dbReference type="GeneID" id="23462737"/>
<feature type="region of interest" description="Disordered" evidence="1">
    <location>
        <begin position="91"/>
        <end position="114"/>
    </location>
</feature>
<evidence type="ECO:0000256" key="1">
    <source>
        <dbReference type="SAM" id="MobiDB-lite"/>
    </source>
</evidence>
<dbReference type="RefSeq" id="YP_009120055.1">
    <property type="nucleotide sequence ID" value="NC_026440.1"/>
</dbReference>
<name>A0A0B5J7G4_9VIRU</name>
<dbReference type="KEGG" id="vg:23462737"/>
<dbReference type="EMBL" id="KP136319">
    <property type="protein sequence ID" value="AJF97820.1"/>
    <property type="molecule type" value="Genomic_DNA"/>
</dbReference>
<protein>
    <submittedName>
        <fullName evidence="2">Uncharacterized protein</fullName>
    </submittedName>
</protein>
<dbReference type="Proteomes" id="UP000202511">
    <property type="component" value="Segment"/>
</dbReference>
<proteinExistence type="predicted"/>